<sequence>MQNRWGSKKFKTNYFKYLNANFFLSDKELAEYMEDVPNFTGLSKELKAYRDRYFRPATKEELNEGNHEEENDDEEEENPLKKEKKKICIESFCTDDANTPIKKFYPPENENKYLNYAF</sequence>
<gene>
    <name evidence="2" type="ORF">F1B92_08570</name>
</gene>
<reference evidence="2 3" key="1">
    <citation type="submission" date="2019-09" db="EMBL/GenBank/DDBJ databases">
        <authorList>
            <person name="Silva M."/>
            <person name="Pereira G."/>
            <person name="Lopes-Da-Costa L."/>
            <person name="Silva E."/>
        </authorList>
    </citation>
    <scope>NUCLEOTIDE SEQUENCE [LARGE SCALE GENOMIC DNA]</scope>
    <source>
        <strain evidence="2 3">FMV-PI01</strain>
    </source>
</reference>
<reference evidence="2 3" key="2">
    <citation type="submission" date="2020-03" db="EMBL/GenBank/DDBJ databases">
        <title>Campylobacter portucalensis sp. nov., a new species of Campylobacter isolated from the reproductive tract of bulls.</title>
        <authorList>
            <person name="Silva M.F."/>
            <person name="Pereira G."/>
            <person name="Carneiro C."/>
            <person name="Hemphill A."/>
            <person name="Mateus L."/>
            <person name="Lopes-Da-Costa L."/>
            <person name="Silva E."/>
        </authorList>
    </citation>
    <scope>NUCLEOTIDE SEQUENCE [LARGE SCALE GENOMIC DNA]</scope>
    <source>
        <strain evidence="2 3">FMV-PI01</strain>
    </source>
</reference>
<feature type="compositionally biased region" description="Basic and acidic residues" evidence="1">
    <location>
        <begin position="57"/>
        <end position="68"/>
    </location>
</feature>
<comment type="caution">
    <text evidence="2">The sequence shown here is derived from an EMBL/GenBank/DDBJ whole genome shotgun (WGS) entry which is preliminary data.</text>
</comment>
<evidence type="ECO:0000313" key="2">
    <source>
        <dbReference type="EMBL" id="MSN97208.1"/>
    </source>
</evidence>
<keyword evidence="3" id="KW-1185">Reference proteome</keyword>
<name>A0A6L5WIT9_9BACT</name>
<dbReference type="EMBL" id="VWSJ01000079">
    <property type="protein sequence ID" value="MSN97208.1"/>
    <property type="molecule type" value="Genomic_DNA"/>
</dbReference>
<dbReference type="Proteomes" id="UP000476338">
    <property type="component" value="Unassembled WGS sequence"/>
</dbReference>
<protein>
    <submittedName>
        <fullName evidence="2">Uncharacterized protein</fullName>
    </submittedName>
</protein>
<dbReference type="AlphaFoldDB" id="A0A6L5WIT9"/>
<proteinExistence type="predicted"/>
<accession>A0A6L5WIT9</accession>
<evidence type="ECO:0000256" key="1">
    <source>
        <dbReference type="SAM" id="MobiDB-lite"/>
    </source>
</evidence>
<dbReference type="RefSeq" id="WP_154571448.1">
    <property type="nucleotide sequence ID" value="NZ_VWSJ01000079.1"/>
</dbReference>
<feature type="non-terminal residue" evidence="2">
    <location>
        <position position="118"/>
    </location>
</feature>
<feature type="region of interest" description="Disordered" evidence="1">
    <location>
        <begin position="57"/>
        <end position="83"/>
    </location>
</feature>
<evidence type="ECO:0000313" key="3">
    <source>
        <dbReference type="Proteomes" id="UP000476338"/>
    </source>
</evidence>
<organism evidence="2 3">
    <name type="scientific">Campylobacter portucalensis</name>
    <dbReference type="NCBI Taxonomy" id="2608384"/>
    <lineage>
        <taxon>Bacteria</taxon>
        <taxon>Pseudomonadati</taxon>
        <taxon>Campylobacterota</taxon>
        <taxon>Epsilonproteobacteria</taxon>
        <taxon>Campylobacterales</taxon>
        <taxon>Campylobacteraceae</taxon>
        <taxon>Campylobacter</taxon>
    </lineage>
</organism>